<dbReference type="SUPFAM" id="SSF56672">
    <property type="entry name" value="DNA/RNA polymerases"/>
    <property type="match status" value="1"/>
</dbReference>
<dbReference type="Gene3D" id="1.10.150.20">
    <property type="entry name" value="5' to 3' exonuclease, C-terminal subdomain"/>
    <property type="match status" value="1"/>
</dbReference>
<dbReference type="EMBL" id="PEBI01000001">
    <property type="protein sequence ID" value="PJM73726.1"/>
    <property type="molecule type" value="Genomic_DNA"/>
</dbReference>
<comment type="function">
    <text evidence="2">Poorly processive, error-prone DNA polymerase involved in untargeted mutagenesis. Copies undamaged DNA at stalled replication forks, which arise in vivo from mismatched or misaligned primer ends. These misaligned primers can be extended by PolIV. Exhibits no 3'-5' exonuclease (proofreading) activity. May be involved in translesional synthesis, in conjunction with the beta clamp from PolIII.</text>
</comment>
<feature type="domain" description="UmuC" evidence="4">
    <location>
        <begin position="32"/>
        <end position="260"/>
    </location>
</feature>
<evidence type="ECO:0000256" key="3">
    <source>
        <dbReference type="SAM" id="MobiDB-lite"/>
    </source>
</evidence>
<dbReference type="InterPro" id="IPR043502">
    <property type="entry name" value="DNA/RNA_pol_sf"/>
</dbReference>
<dbReference type="GO" id="GO:0009432">
    <property type="term" value="P:SOS response"/>
    <property type="evidence" value="ECO:0007669"/>
    <property type="project" value="TreeGrafter"/>
</dbReference>
<evidence type="ECO:0000256" key="2">
    <source>
        <dbReference type="ARBA" id="ARBA00025589"/>
    </source>
</evidence>
<proteinExistence type="inferred from homology"/>
<dbReference type="AlphaFoldDB" id="A0A2M9HA82"/>
<name>A0A2M9HA82_9BIFI</name>
<reference evidence="5 6" key="1">
    <citation type="submission" date="2017-10" db="EMBL/GenBank/DDBJ databases">
        <title>Draft genome sequences of strains TRE 1, TRE 9, TRE H and TRI 7, isolated from tamarins, belonging to four potential novel Bifidobacterium species.</title>
        <authorList>
            <person name="Mattarelli P."/>
            <person name="Modesto M."/>
            <person name="Puglisi E."/>
            <person name="Morelli L."/>
            <person name="Spezio C."/>
            <person name="Bonetti A."/>
            <person name="Sandri C."/>
        </authorList>
    </citation>
    <scope>NUCLEOTIDE SEQUENCE [LARGE SCALE GENOMIC DNA]</scope>
    <source>
        <strain evidence="6">TRE1</strain>
    </source>
</reference>
<dbReference type="OrthoDB" id="9808813at2"/>
<dbReference type="GO" id="GO:0006281">
    <property type="term" value="P:DNA repair"/>
    <property type="evidence" value="ECO:0007669"/>
    <property type="project" value="InterPro"/>
</dbReference>
<feature type="region of interest" description="Disordered" evidence="3">
    <location>
        <begin position="467"/>
        <end position="489"/>
    </location>
</feature>
<comment type="caution">
    <text evidence="5">The sequence shown here is derived from an EMBL/GenBank/DDBJ whole genome shotgun (WGS) entry which is preliminary data.</text>
</comment>
<dbReference type="InterPro" id="IPR001126">
    <property type="entry name" value="UmuC"/>
</dbReference>
<dbReference type="GO" id="GO:0005829">
    <property type="term" value="C:cytosol"/>
    <property type="evidence" value="ECO:0007669"/>
    <property type="project" value="TreeGrafter"/>
</dbReference>
<dbReference type="PROSITE" id="PS50173">
    <property type="entry name" value="UMUC"/>
    <property type="match status" value="1"/>
</dbReference>
<dbReference type="Pfam" id="PF11799">
    <property type="entry name" value="IMS_C"/>
    <property type="match status" value="1"/>
</dbReference>
<protein>
    <submittedName>
        <fullName evidence="5">Type VI secretion protein ImpB</fullName>
    </submittedName>
</protein>
<dbReference type="Proteomes" id="UP000229095">
    <property type="component" value="Unassembled WGS sequence"/>
</dbReference>
<dbReference type="PANTHER" id="PTHR11076:SF35">
    <property type="entry name" value="DNA REPAIR PROTEIN HOMOLOG YOBH"/>
    <property type="match status" value="1"/>
</dbReference>
<dbReference type="PANTHER" id="PTHR11076">
    <property type="entry name" value="DNA REPAIR POLYMERASE UMUC / TRANSFERASE FAMILY MEMBER"/>
    <property type="match status" value="1"/>
</dbReference>
<dbReference type="GO" id="GO:0003684">
    <property type="term" value="F:damaged DNA binding"/>
    <property type="evidence" value="ECO:0007669"/>
    <property type="project" value="InterPro"/>
</dbReference>
<accession>A0A2M9HA82</accession>
<evidence type="ECO:0000256" key="1">
    <source>
        <dbReference type="ARBA" id="ARBA00010945"/>
    </source>
</evidence>
<organism evidence="5 6">
    <name type="scientific">Bifidobacterium primatium</name>
    <dbReference type="NCBI Taxonomy" id="2045438"/>
    <lineage>
        <taxon>Bacteria</taxon>
        <taxon>Bacillati</taxon>
        <taxon>Actinomycetota</taxon>
        <taxon>Actinomycetes</taxon>
        <taxon>Bifidobacteriales</taxon>
        <taxon>Bifidobacteriaceae</taxon>
        <taxon>Bifidobacterium</taxon>
    </lineage>
</organism>
<dbReference type="Pfam" id="PF00817">
    <property type="entry name" value="IMS"/>
    <property type="match status" value="1"/>
</dbReference>
<dbReference type="InterPro" id="IPR050116">
    <property type="entry name" value="DNA_polymerase-Y"/>
</dbReference>
<gene>
    <name evidence="5" type="ORF">CS006_00615</name>
</gene>
<dbReference type="Gene3D" id="3.30.70.270">
    <property type="match status" value="1"/>
</dbReference>
<sequence length="559" mass="61898">MLRNRVDAVDEGVTGNEADAVGTGSGSRGRTYIAIDLKSFYASAECAERGLDPLNTHLVVADASRTEKTICLAVSPSLKAYGIPGRPRLFEVVQKVRQINAERRLRAPGRRLMGESCLASELAENPRLALTYVVAKPRMALYLERSAQIYGIYLKYAAAEDIHVYSVDEVFMDVTRYLRSYGMTAHRLAMTIVRDILATTGITATAGIGTNMYLAKVAMDIVAKHMPADRDGVRVAELDEMSYRRLLWDHRPLTDFWRVGRGYAKKLEAHGLNTMGDVARCSLGGPTDFYNENLLYRLFGVNAELLIDHAWGWEPCTIADIKAYRPESNSMSIGQVLHEPYDFAHARIIVKEMADQLALDMVERNVRTDCVSLMVGYDIENLGGRKDDCGMGEAPRTDAAHYAGVIASDHYGRKIPKAAHGTETLGSYTSSARRIVDAATTIYDRTVDPNLTVRRITIVAGRLRPVPCRPSAEEPSPDRTAAGQSTGGHYEQLDLFSDVEREDAERARMVEAERREHDVQSTVLDIKRRFGRNAVIKGMNLEEGATGIERNNQIGGHAA</sequence>
<dbReference type="InterPro" id="IPR043128">
    <property type="entry name" value="Rev_trsase/Diguanyl_cyclase"/>
</dbReference>
<dbReference type="GO" id="GO:0003887">
    <property type="term" value="F:DNA-directed DNA polymerase activity"/>
    <property type="evidence" value="ECO:0007669"/>
    <property type="project" value="TreeGrafter"/>
</dbReference>
<dbReference type="GO" id="GO:0042276">
    <property type="term" value="P:error-prone translesion synthesis"/>
    <property type="evidence" value="ECO:0007669"/>
    <property type="project" value="TreeGrafter"/>
</dbReference>
<evidence type="ECO:0000313" key="5">
    <source>
        <dbReference type="EMBL" id="PJM73726.1"/>
    </source>
</evidence>
<evidence type="ECO:0000313" key="6">
    <source>
        <dbReference type="Proteomes" id="UP000229095"/>
    </source>
</evidence>
<comment type="similarity">
    <text evidence="1">Belongs to the DNA polymerase type-Y family.</text>
</comment>
<evidence type="ECO:0000259" key="4">
    <source>
        <dbReference type="PROSITE" id="PS50173"/>
    </source>
</evidence>
<keyword evidence="6" id="KW-1185">Reference proteome</keyword>
<dbReference type="InterPro" id="IPR017961">
    <property type="entry name" value="DNA_pol_Y-fam_little_finger"/>
</dbReference>